<dbReference type="Proteomes" id="UP000620633">
    <property type="component" value="Unassembled WGS sequence"/>
</dbReference>
<evidence type="ECO:0000313" key="2">
    <source>
        <dbReference type="EMBL" id="GGS14697.1"/>
    </source>
</evidence>
<accession>A0ABQ2SEI0</accession>
<reference evidence="3" key="1">
    <citation type="journal article" date="2019" name="Int. J. Syst. Evol. Microbiol.">
        <title>The Global Catalogue of Microorganisms (GCM) 10K type strain sequencing project: providing services to taxonomists for standard genome sequencing and annotation.</title>
        <authorList>
            <consortium name="The Broad Institute Genomics Platform"/>
            <consortium name="The Broad Institute Genome Sequencing Center for Infectious Disease"/>
            <person name="Wu L."/>
            <person name="Ma J."/>
        </authorList>
    </citation>
    <scope>NUCLEOTIDE SEQUENCE [LARGE SCALE GENOMIC DNA]</scope>
    <source>
        <strain evidence="3">JCM 31406</strain>
    </source>
</reference>
<comment type="caution">
    <text evidence="2">The sequence shown here is derived from an EMBL/GenBank/DDBJ whole genome shotgun (WGS) entry which is preliminary data.</text>
</comment>
<organism evidence="2 3">
    <name type="scientific">Deinococcus knuensis</name>
    <dbReference type="NCBI Taxonomy" id="1837380"/>
    <lineage>
        <taxon>Bacteria</taxon>
        <taxon>Thermotogati</taxon>
        <taxon>Deinococcota</taxon>
        <taxon>Deinococci</taxon>
        <taxon>Deinococcales</taxon>
        <taxon>Deinococcaceae</taxon>
        <taxon>Deinococcus</taxon>
    </lineage>
</organism>
<keyword evidence="1" id="KW-0732">Signal</keyword>
<dbReference type="PROSITE" id="PS51257">
    <property type="entry name" value="PROKAR_LIPOPROTEIN"/>
    <property type="match status" value="1"/>
</dbReference>
<sequence>MKKLWMAALACVLAACGALGRLPEPQPGDLLSAPTTLTLHGQVLTARASAALYGGGLGVRVQVAPDRPGVNAAALLGSLTLDGVFVVTGQGVWKAPLRPALPAQAVSGGSLNAAAWSGSGNLRRGDQVQVVLRLKDRLGHTYWLRDTGRVGGS</sequence>
<evidence type="ECO:0008006" key="4">
    <source>
        <dbReference type="Google" id="ProtNLM"/>
    </source>
</evidence>
<evidence type="ECO:0000256" key="1">
    <source>
        <dbReference type="SAM" id="SignalP"/>
    </source>
</evidence>
<protein>
    <recommendedName>
        <fullName evidence="4">CHRD domain-containing protein</fullName>
    </recommendedName>
</protein>
<gene>
    <name evidence="2" type="ORF">GCM10008961_02460</name>
</gene>
<keyword evidence="3" id="KW-1185">Reference proteome</keyword>
<feature type="signal peptide" evidence="1">
    <location>
        <begin position="1"/>
        <end position="20"/>
    </location>
</feature>
<evidence type="ECO:0000313" key="3">
    <source>
        <dbReference type="Proteomes" id="UP000620633"/>
    </source>
</evidence>
<dbReference type="RefSeq" id="WP_189098350.1">
    <property type="nucleotide sequence ID" value="NZ_BMQO01000001.1"/>
</dbReference>
<feature type="chain" id="PRO_5045595013" description="CHRD domain-containing protein" evidence="1">
    <location>
        <begin position="21"/>
        <end position="153"/>
    </location>
</feature>
<proteinExistence type="predicted"/>
<name>A0ABQ2SEI0_9DEIO</name>
<dbReference type="EMBL" id="BMQO01000001">
    <property type="protein sequence ID" value="GGS14697.1"/>
    <property type="molecule type" value="Genomic_DNA"/>
</dbReference>